<proteinExistence type="predicted"/>
<organism evidence="1 2">
    <name type="scientific">Racocetra persica</name>
    <dbReference type="NCBI Taxonomy" id="160502"/>
    <lineage>
        <taxon>Eukaryota</taxon>
        <taxon>Fungi</taxon>
        <taxon>Fungi incertae sedis</taxon>
        <taxon>Mucoromycota</taxon>
        <taxon>Glomeromycotina</taxon>
        <taxon>Glomeromycetes</taxon>
        <taxon>Diversisporales</taxon>
        <taxon>Gigasporaceae</taxon>
        <taxon>Racocetra</taxon>
    </lineage>
</organism>
<comment type="caution">
    <text evidence="1">The sequence shown here is derived from an EMBL/GenBank/DDBJ whole genome shotgun (WGS) entry which is preliminary data.</text>
</comment>
<name>A0ACA9QIG7_9GLOM</name>
<evidence type="ECO:0000313" key="1">
    <source>
        <dbReference type="EMBL" id="CAG8749368.1"/>
    </source>
</evidence>
<sequence length="169" mass="19061">LLYSLSQMSNLFLVRAEAITKLSILCDVGGRLSPTILTMNLLVIFIFAFDAIWKNVLKTESQSFRNFILWSTIFAISWAASTFGLNRYDPLELCNLLIIFKLENDSVTFFSALLLIGAHSGGILNSILLSIKQYCDMDLDDEIIDIEKNDDLTILDKSITTKSYGTMRD</sequence>
<gene>
    <name evidence="1" type="ORF">RPERSI_LOCUS14016</name>
</gene>
<reference evidence="1" key="1">
    <citation type="submission" date="2021-06" db="EMBL/GenBank/DDBJ databases">
        <authorList>
            <person name="Kallberg Y."/>
            <person name="Tangrot J."/>
            <person name="Rosling A."/>
        </authorList>
    </citation>
    <scope>NUCLEOTIDE SEQUENCE</scope>
    <source>
        <strain evidence="1">MA461A</strain>
    </source>
</reference>
<protein>
    <submittedName>
        <fullName evidence="1">8160_t:CDS:1</fullName>
    </submittedName>
</protein>
<accession>A0ACA9QIG7</accession>
<dbReference type="EMBL" id="CAJVQC010031758">
    <property type="protein sequence ID" value="CAG8749368.1"/>
    <property type="molecule type" value="Genomic_DNA"/>
</dbReference>
<dbReference type="Proteomes" id="UP000789920">
    <property type="component" value="Unassembled WGS sequence"/>
</dbReference>
<evidence type="ECO:0000313" key="2">
    <source>
        <dbReference type="Proteomes" id="UP000789920"/>
    </source>
</evidence>
<feature type="non-terminal residue" evidence="1">
    <location>
        <position position="1"/>
    </location>
</feature>
<keyword evidence="2" id="KW-1185">Reference proteome</keyword>